<dbReference type="CDD" id="cd19756">
    <property type="entry name" value="Bbox2"/>
    <property type="match status" value="1"/>
</dbReference>
<keyword evidence="3" id="KW-0862">Zinc</keyword>
<dbReference type="GO" id="GO:0061630">
    <property type="term" value="F:ubiquitin protein ligase activity"/>
    <property type="evidence" value="ECO:0007669"/>
    <property type="project" value="UniProtKB-EC"/>
</dbReference>
<dbReference type="Gene3D" id="3.30.160.60">
    <property type="entry name" value="Classic Zinc Finger"/>
    <property type="match status" value="1"/>
</dbReference>
<dbReference type="InterPro" id="IPR047153">
    <property type="entry name" value="TRIM45/56/19-like"/>
</dbReference>
<dbReference type="EC" id="2.3.2.27" evidence="7"/>
<keyword evidence="8" id="KW-1185">Reference proteome</keyword>
<dbReference type="PROSITE" id="PS50089">
    <property type="entry name" value="ZF_RING_2"/>
    <property type="match status" value="1"/>
</dbReference>
<evidence type="ECO:0000313" key="7">
    <source>
        <dbReference type="EMBL" id="CAC5401221.1"/>
    </source>
</evidence>
<dbReference type="InterPro" id="IPR017907">
    <property type="entry name" value="Znf_RING_CS"/>
</dbReference>
<name>A0A6J8D070_MYTCO</name>
<evidence type="ECO:0000256" key="3">
    <source>
        <dbReference type="ARBA" id="ARBA00022833"/>
    </source>
</evidence>
<dbReference type="SUPFAM" id="SSF57850">
    <property type="entry name" value="RING/U-box"/>
    <property type="match status" value="1"/>
</dbReference>
<dbReference type="Pfam" id="PF13445">
    <property type="entry name" value="zf-RING_UBOX"/>
    <property type="match status" value="1"/>
</dbReference>
<dbReference type="Proteomes" id="UP000507470">
    <property type="component" value="Unassembled WGS sequence"/>
</dbReference>
<dbReference type="CDD" id="cd19757">
    <property type="entry name" value="Bbox1"/>
    <property type="match status" value="1"/>
</dbReference>
<dbReference type="Gene3D" id="3.30.40.10">
    <property type="entry name" value="Zinc/RING finger domain, C3HC4 (zinc finger)"/>
    <property type="match status" value="1"/>
</dbReference>
<accession>A0A6J8D070</accession>
<gene>
    <name evidence="7" type="ORF">MCOR_35324</name>
</gene>
<dbReference type="SMART" id="SM00184">
    <property type="entry name" value="RING"/>
    <property type="match status" value="1"/>
</dbReference>
<dbReference type="OrthoDB" id="6270329at2759"/>
<organism evidence="7 8">
    <name type="scientific">Mytilus coruscus</name>
    <name type="common">Sea mussel</name>
    <dbReference type="NCBI Taxonomy" id="42192"/>
    <lineage>
        <taxon>Eukaryota</taxon>
        <taxon>Metazoa</taxon>
        <taxon>Spiralia</taxon>
        <taxon>Lophotrochozoa</taxon>
        <taxon>Mollusca</taxon>
        <taxon>Bivalvia</taxon>
        <taxon>Autobranchia</taxon>
        <taxon>Pteriomorphia</taxon>
        <taxon>Mytilida</taxon>
        <taxon>Mytiloidea</taxon>
        <taxon>Mytilidae</taxon>
        <taxon>Mytilinae</taxon>
        <taxon>Mytilus</taxon>
    </lineage>
</organism>
<evidence type="ECO:0000256" key="4">
    <source>
        <dbReference type="PROSITE-ProRule" id="PRU00024"/>
    </source>
</evidence>
<evidence type="ECO:0000256" key="1">
    <source>
        <dbReference type="ARBA" id="ARBA00022723"/>
    </source>
</evidence>
<feature type="domain" description="B box-type" evidence="6">
    <location>
        <begin position="163"/>
        <end position="205"/>
    </location>
</feature>
<evidence type="ECO:0000259" key="6">
    <source>
        <dbReference type="PROSITE" id="PS50119"/>
    </source>
</evidence>
<dbReference type="PANTHER" id="PTHR25462">
    <property type="entry name" value="BONUS, ISOFORM C-RELATED"/>
    <property type="match status" value="1"/>
</dbReference>
<dbReference type="PROSITE" id="PS00518">
    <property type="entry name" value="ZF_RING_1"/>
    <property type="match status" value="1"/>
</dbReference>
<keyword evidence="1" id="KW-0479">Metal-binding</keyword>
<dbReference type="InterPro" id="IPR000315">
    <property type="entry name" value="Znf_B-box"/>
</dbReference>
<reference evidence="7 8" key="1">
    <citation type="submission" date="2020-06" db="EMBL/GenBank/DDBJ databases">
        <authorList>
            <person name="Li R."/>
            <person name="Bekaert M."/>
        </authorList>
    </citation>
    <scope>NUCLEOTIDE SEQUENCE [LARGE SCALE GENOMIC DNA]</scope>
    <source>
        <strain evidence="8">wild</strain>
    </source>
</reference>
<dbReference type="PANTHER" id="PTHR25462:SF296">
    <property type="entry name" value="MEIOTIC P26, ISOFORM F"/>
    <property type="match status" value="1"/>
</dbReference>
<sequence length="513" mass="57670">MAIAPDKTDNFDDLLTCTICLETFTGPKYLPCLHTFCRTCINTYILSTVGKENTGKTFTCPICRQNVLMGESPGNPETWAEKLPGNHFVASMMDKQAIGRSEKMCDSCRVNNKSENALFWCPVCEEAFCKSCEICHKSFKMSAKHPITSLKDIASNNETVSVSSLIFCEEHSGEVIKAYCVDHSKPLCTLCATLLHRKCDDVITIEKAASGIKKSPKTMELSSELKETSKQLFDLIQNRKGHLTDFEKEVEAILTKVSTIKDNIFLHLNKIEEQIKDQIVKSKKEEVLKLSEKSTELESLKSTIDNWITLFDSCLQHGSELQCLLEMEKISENKVKFGDAFSKVISETKNISMLLEANDIAEEFSKRVSVIGVVKVIETGASRPKLSLGKTLNFHTGNINVIKVIDLSGNLVYLSGIFMNNDLIFTHYKLSKVLKYNHNGSCVAELCLPDKPFDIVQLTDTTVAVSTKNKTLFVVDIQKMTQCRKIDILYKVHGFCHVKGEIYSCIYQYFNLD</sequence>
<dbReference type="GO" id="GO:0008270">
    <property type="term" value="F:zinc ion binding"/>
    <property type="evidence" value="ECO:0007669"/>
    <property type="project" value="UniProtKB-KW"/>
</dbReference>
<keyword evidence="2 4" id="KW-0863">Zinc-finger</keyword>
<protein>
    <submittedName>
        <fullName evidence="7">TRIM56</fullName>
        <ecNumber evidence="7">2.3.2.27</ecNumber>
    </submittedName>
</protein>
<dbReference type="AlphaFoldDB" id="A0A6J8D070"/>
<evidence type="ECO:0000256" key="2">
    <source>
        <dbReference type="ARBA" id="ARBA00022771"/>
    </source>
</evidence>
<dbReference type="InterPro" id="IPR013083">
    <property type="entry name" value="Znf_RING/FYVE/PHD"/>
</dbReference>
<dbReference type="SUPFAM" id="SSF57845">
    <property type="entry name" value="B-box zinc-binding domain"/>
    <property type="match status" value="1"/>
</dbReference>
<dbReference type="Pfam" id="PF00643">
    <property type="entry name" value="zf-B_box"/>
    <property type="match status" value="1"/>
</dbReference>
<feature type="domain" description="RING-type" evidence="5">
    <location>
        <begin position="17"/>
        <end position="64"/>
    </location>
</feature>
<dbReference type="PROSITE" id="PS50119">
    <property type="entry name" value="ZF_BBOX"/>
    <property type="match status" value="2"/>
</dbReference>
<feature type="domain" description="B box-type" evidence="6">
    <location>
        <begin position="100"/>
        <end position="150"/>
    </location>
</feature>
<dbReference type="InterPro" id="IPR027370">
    <property type="entry name" value="Znf-RING_euk"/>
</dbReference>
<keyword evidence="7" id="KW-0012">Acyltransferase</keyword>
<evidence type="ECO:0000259" key="5">
    <source>
        <dbReference type="PROSITE" id="PS50089"/>
    </source>
</evidence>
<keyword evidence="7" id="KW-0808">Transferase</keyword>
<dbReference type="EMBL" id="CACVKT020006392">
    <property type="protein sequence ID" value="CAC5401221.1"/>
    <property type="molecule type" value="Genomic_DNA"/>
</dbReference>
<evidence type="ECO:0000313" key="8">
    <source>
        <dbReference type="Proteomes" id="UP000507470"/>
    </source>
</evidence>
<proteinExistence type="predicted"/>
<dbReference type="InterPro" id="IPR001841">
    <property type="entry name" value="Znf_RING"/>
</dbReference>